<dbReference type="PROSITE" id="PS50005">
    <property type="entry name" value="TPR"/>
    <property type="match status" value="1"/>
</dbReference>
<feature type="repeat" description="TPR" evidence="3">
    <location>
        <begin position="192"/>
        <end position="225"/>
    </location>
</feature>
<evidence type="ECO:0000313" key="6">
    <source>
        <dbReference type="EMBL" id="RDH92701.1"/>
    </source>
</evidence>
<feature type="domain" description="Outer membrane lipoprotein BamD-like" evidence="4">
    <location>
        <begin position="153"/>
        <end position="246"/>
    </location>
</feature>
<dbReference type="SUPFAM" id="SSF48452">
    <property type="entry name" value="TPR-like"/>
    <property type="match status" value="1"/>
</dbReference>
<keyword evidence="3" id="KW-0802">TPR repeat</keyword>
<keyword evidence="1 2" id="KW-0732">Signal</keyword>
<dbReference type="Pfam" id="PF13525">
    <property type="entry name" value="YfiO"/>
    <property type="match status" value="1"/>
</dbReference>
<comment type="similarity">
    <text evidence="2">Belongs to the CpoB family.</text>
</comment>
<feature type="domain" description="YbgF trimerisation" evidence="5">
    <location>
        <begin position="33"/>
        <end position="103"/>
    </location>
</feature>
<dbReference type="Proteomes" id="UP000255508">
    <property type="component" value="Unassembled WGS sequence"/>
</dbReference>
<feature type="signal peptide" evidence="2">
    <location>
        <begin position="1"/>
        <end position="21"/>
    </location>
</feature>
<dbReference type="GO" id="GO:0043093">
    <property type="term" value="P:FtsZ-dependent cytokinesis"/>
    <property type="evidence" value="ECO:0007669"/>
    <property type="project" value="UniProtKB-UniRule"/>
</dbReference>
<dbReference type="AlphaFoldDB" id="A0A370E2P7"/>
<evidence type="ECO:0000256" key="3">
    <source>
        <dbReference type="PROSITE-ProRule" id="PRU00339"/>
    </source>
</evidence>
<keyword evidence="2" id="KW-0175">Coiled coil</keyword>
<dbReference type="EMBL" id="QFXD01000049">
    <property type="protein sequence ID" value="RDH92701.1"/>
    <property type="molecule type" value="Genomic_DNA"/>
</dbReference>
<dbReference type="InterPro" id="IPR039565">
    <property type="entry name" value="BamD-like"/>
</dbReference>
<dbReference type="Gene3D" id="1.20.5.110">
    <property type="match status" value="1"/>
</dbReference>
<evidence type="ECO:0000313" key="7">
    <source>
        <dbReference type="Proteomes" id="UP000255508"/>
    </source>
</evidence>
<feature type="coiled-coil region" evidence="2">
    <location>
        <begin position="50"/>
        <end position="77"/>
    </location>
</feature>
<evidence type="ECO:0000256" key="1">
    <source>
        <dbReference type="ARBA" id="ARBA00022729"/>
    </source>
</evidence>
<feature type="chain" id="PRO_5017091175" description="Cell division coordinator CpoB" evidence="2">
    <location>
        <begin position="22"/>
        <end position="280"/>
    </location>
</feature>
<sequence length="280" mass="31250" precursor="true">MKKLSLALAMTVALMSAHAVSAEKKPVTAGTPSLEQRLERLERILRNQSLADIILQLQQLQQEVQQLRGEVELQKHSMDAMSRRQRDLYLDIDQRLSRMNRSTTVSSAPAPVVDLTGSGAAAAKQSVPTVEKTSGAKPTAVVAVTPKVSIDSKKESAAYQKAFNLLKQGRYKESIVAFGSFLKKFPGGSYEDNAQYWLGESSYVSRDFDTALSEFTKVIEHYPDSAKVPGAMLKSGYIHYEKRAWTMARDLFERLKKQYSGTTEARLAANRLDRMFKEGH</sequence>
<evidence type="ECO:0000259" key="4">
    <source>
        <dbReference type="Pfam" id="PF13525"/>
    </source>
</evidence>
<evidence type="ECO:0000259" key="5">
    <source>
        <dbReference type="Pfam" id="PF16331"/>
    </source>
</evidence>
<dbReference type="InterPro" id="IPR032519">
    <property type="entry name" value="YbgF_tri"/>
</dbReference>
<keyword evidence="2" id="KW-0131">Cell cycle</keyword>
<dbReference type="InterPro" id="IPR019734">
    <property type="entry name" value="TPR_rpt"/>
</dbReference>
<keyword evidence="2" id="KW-0574">Periplasm</keyword>
<comment type="subcellular location">
    <subcellularLocation>
        <location evidence="2">Periplasm</location>
    </subcellularLocation>
</comment>
<keyword evidence="2" id="KW-0132">Cell division</keyword>
<accession>A0A370E2P7</accession>
<dbReference type="Gene3D" id="1.25.40.10">
    <property type="entry name" value="Tetratricopeptide repeat domain"/>
    <property type="match status" value="1"/>
</dbReference>
<proteinExistence type="inferred from homology"/>
<dbReference type="NCBIfam" id="TIGR02795">
    <property type="entry name" value="tol_pal_ybgF"/>
    <property type="match status" value="1"/>
</dbReference>
<name>A0A370E2P7_9GAMM</name>
<dbReference type="GO" id="GO:0030288">
    <property type="term" value="C:outer membrane-bounded periplasmic space"/>
    <property type="evidence" value="ECO:0007669"/>
    <property type="project" value="UniProtKB-UniRule"/>
</dbReference>
<evidence type="ECO:0000256" key="2">
    <source>
        <dbReference type="HAMAP-Rule" id="MF_02066"/>
    </source>
</evidence>
<dbReference type="GO" id="GO:0070206">
    <property type="term" value="P:protein trimerization"/>
    <property type="evidence" value="ECO:0007669"/>
    <property type="project" value="InterPro"/>
</dbReference>
<dbReference type="InterPro" id="IPR014162">
    <property type="entry name" value="CpoB_C"/>
</dbReference>
<dbReference type="Pfam" id="PF16331">
    <property type="entry name" value="TolA_bind_tri"/>
    <property type="match status" value="1"/>
</dbReference>
<dbReference type="InterPro" id="IPR034706">
    <property type="entry name" value="CpoB"/>
</dbReference>
<dbReference type="InterPro" id="IPR011990">
    <property type="entry name" value="TPR-like_helical_dom_sf"/>
</dbReference>
<reference evidence="6 7" key="1">
    <citation type="journal article" date="2018" name="ISME J.">
        <title>Endosymbiont genomes yield clues of tubeworm success.</title>
        <authorList>
            <person name="Li Y."/>
            <person name="Liles M.R."/>
            <person name="Halanych K.M."/>
        </authorList>
    </citation>
    <scope>NUCLEOTIDE SEQUENCE [LARGE SCALE GENOMIC DNA]</scope>
    <source>
        <strain evidence="6">A1422</strain>
    </source>
</reference>
<comment type="function">
    <text evidence="2">Mediates coordination of peptidoglycan synthesis and outer membrane constriction during cell division.</text>
</comment>
<gene>
    <name evidence="6" type="primary">ygbF</name>
    <name evidence="2" type="synonym">cpoB</name>
    <name evidence="6" type="ORF">DIZ79_02615</name>
</gene>
<dbReference type="HAMAP" id="MF_02066">
    <property type="entry name" value="CpoB"/>
    <property type="match status" value="1"/>
</dbReference>
<comment type="caution">
    <text evidence="6">The sequence shown here is derived from an EMBL/GenBank/DDBJ whole genome shotgun (WGS) entry which is preliminary data.</text>
</comment>
<protein>
    <recommendedName>
        <fullName evidence="2">Cell division coordinator CpoB</fullName>
    </recommendedName>
</protein>
<organism evidence="6 7">
    <name type="scientific">endosymbiont of Lamellibrachia luymesi</name>
    <dbReference type="NCBI Taxonomy" id="2200907"/>
    <lineage>
        <taxon>Bacteria</taxon>
        <taxon>Pseudomonadati</taxon>
        <taxon>Pseudomonadota</taxon>
        <taxon>Gammaproteobacteria</taxon>
        <taxon>sulfur-oxidizing symbionts</taxon>
    </lineage>
</organism>